<evidence type="ECO:0000256" key="2">
    <source>
        <dbReference type="SAM" id="Phobius"/>
    </source>
</evidence>
<organism evidence="3 4">
    <name type="scientific">Streptomyces tauricus</name>
    <dbReference type="NCBI Taxonomy" id="68274"/>
    <lineage>
        <taxon>Bacteria</taxon>
        <taxon>Bacillati</taxon>
        <taxon>Actinomycetota</taxon>
        <taxon>Actinomycetes</taxon>
        <taxon>Kitasatosporales</taxon>
        <taxon>Streptomycetaceae</taxon>
        <taxon>Streptomyces</taxon>
        <taxon>Streptomyces aurantiacus group</taxon>
    </lineage>
</organism>
<name>A0ABZ1JTI6_9ACTN</name>
<dbReference type="EMBL" id="CP108133">
    <property type="protein sequence ID" value="WTP54254.1"/>
    <property type="molecule type" value="Genomic_DNA"/>
</dbReference>
<feature type="transmembrane region" description="Helical" evidence="2">
    <location>
        <begin position="92"/>
        <end position="110"/>
    </location>
</feature>
<keyword evidence="2" id="KW-0812">Transmembrane</keyword>
<keyword evidence="2" id="KW-1133">Transmembrane helix</keyword>
<protein>
    <submittedName>
        <fullName evidence="3">Uncharacterized protein</fullName>
    </submittedName>
</protein>
<gene>
    <name evidence="3" type="ORF">OG288_41590</name>
</gene>
<evidence type="ECO:0000256" key="1">
    <source>
        <dbReference type="SAM" id="MobiDB-lite"/>
    </source>
</evidence>
<evidence type="ECO:0000313" key="3">
    <source>
        <dbReference type="EMBL" id="WTP54254.1"/>
    </source>
</evidence>
<reference evidence="3" key="1">
    <citation type="submission" date="2022-10" db="EMBL/GenBank/DDBJ databases">
        <title>The complete genomes of actinobacterial strains from the NBC collection.</title>
        <authorList>
            <person name="Joergensen T.S."/>
            <person name="Alvarez Arevalo M."/>
            <person name="Sterndorff E.B."/>
            <person name="Faurdal D."/>
            <person name="Vuksanovic O."/>
            <person name="Mourched A.-S."/>
            <person name="Charusanti P."/>
            <person name="Shaw S."/>
            <person name="Blin K."/>
            <person name="Weber T."/>
        </authorList>
    </citation>
    <scope>NUCLEOTIDE SEQUENCE</scope>
    <source>
        <strain evidence="3">NBC_00189</strain>
    </source>
</reference>
<dbReference type="RefSeq" id="WP_189767849.1">
    <property type="nucleotide sequence ID" value="NZ_BMVY01000001.1"/>
</dbReference>
<feature type="transmembrane region" description="Helical" evidence="2">
    <location>
        <begin position="69"/>
        <end position="86"/>
    </location>
</feature>
<proteinExistence type="predicted"/>
<evidence type="ECO:0000313" key="4">
    <source>
        <dbReference type="Proteomes" id="UP001432166"/>
    </source>
</evidence>
<sequence>MPLPRGASAGSAEPRECAGIPVGDGPKRFGPTAWGSGPRLVLTLTLILALILILVPISLLFLPRRAAGWLLALLFVATVAFAEQWFAAALIAAGWVLATTIATGITRTLWRRQQRR</sequence>
<dbReference type="Proteomes" id="UP001432166">
    <property type="component" value="Chromosome"/>
</dbReference>
<feature type="region of interest" description="Disordered" evidence="1">
    <location>
        <begin position="1"/>
        <end position="24"/>
    </location>
</feature>
<accession>A0ABZ1JTI6</accession>
<feature type="transmembrane region" description="Helical" evidence="2">
    <location>
        <begin position="40"/>
        <end position="62"/>
    </location>
</feature>
<keyword evidence="2" id="KW-0472">Membrane</keyword>
<keyword evidence="4" id="KW-1185">Reference proteome</keyword>